<dbReference type="Proteomes" id="UP000249619">
    <property type="component" value="Unassembled WGS sequence"/>
</dbReference>
<feature type="transmembrane region" description="Helical" evidence="8">
    <location>
        <begin position="1109"/>
        <end position="1128"/>
    </location>
</feature>
<dbReference type="InterPro" id="IPR029058">
    <property type="entry name" value="AB_hydrolase_fold"/>
</dbReference>
<evidence type="ECO:0000313" key="9">
    <source>
        <dbReference type="EMBL" id="RAR16431.1"/>
    </source>
</evidence>
<dbReference type="InterPro" id="IPR001563">
    <property type="entry name" value="Peptidase_S10"/>
</dbReference>
<dbReference type="PANTHER" id="PTHR11802:SF189">
    <property type="entry name" value="CARBOXYPEPTIDASE"/>
    <property type="match status" value="1"/>
</dbReference>
<dbReference type="Gene3D" id="3.40.50.1820">
    <property type="entry name" value="alpha/beta hydrolase"/>
    <property type="match status" value="1"/>
</dbReference>
<evidence type="ECO:0000256" key="2">
    <source>
        <dbReference type="ARBA" id="ARBA00022645"/>
    </source>
</evidence>
<evidence type="ECO:0000256" key="6">
    <source>
        <dbReference type="ARBA" id="ARBA00023180"/>
    </source>
</evidence>
<comment type="similarity">
    <text evidence="1">Belongs to the peptidase S10 family.</text>
</comment>
<dbReference type="GO" id="GO:0000324">
    <property type="term" value="C:fungal-type vacuole"/>
    <property type="evidence" value="ECO:0007669"/>
    <property type="project" value="TreeGrafter"/>
</dbReference>
<proteinExistence type="inferred from homology"/>
<evidence type="ECO:0000256" key="3">
    <source>
        <dbReference type="ARBA" id="ARBA00022670"/>
    </source>
</evidence>
<dbReference type="SUPFAM" id="SSF53474">
    <property type="entry name" value="alpha/beta-Hydrolases"/>
    <property type="match status" value="1"/>
</dbReference>
<evidence type="ECO:0000313" key="10">
    <source>
        <dbReference type="Proteomes" id="UP000249619"/>
    </source>
</evidence>
<feature type="region of interest" description="Disordered" evidence="7">
    <location>
        <begin position="79"/>
        <end position="110"/>
    </location>
</feature>
<keyword evidence="5" id="KW-0378">Hydrolase</keyword>
<evidence type="ECO:0000256" key="1">
    <source>
        <dbReference type="ARBA" id="ARBA00009431"/>
    </source>
</evidence>
<dbReference type="AlphaFoldDB" id="A0A364NH54"/>
<sequence length="1129" mass="123994">MPNSRADVARSETRGSVGIMPQGRVVVSFRKYCGVIRVHMLYAPRRLCCGPLRAKLSLAAAAACRAGKGSARLFSLLRGRPAPESTPPPPPLGSADEASDDEGAPSETRQIDASELQPTIIFDDSGDSILVLGTESSGHQPVQVSRTAMILASPVWKAIFERHWNENGTAAIPLLDDEVDAMHIALRIAHLRFHELPKKNGLSIDALLQLSVVCDRYDIVKLVRPFLDLYGWAHCHYPDTTSGEKCHPAWFFVAWTFGYKDSFQGLAKFVVKRTGLDQRGNAMMDSGQVFPLHMPPALLERIMEIREATLTAMLDVVYDILDDIIHVYVCQVDEQWESKCRATVLGSFISFLIDSKLYPVRRTASETTLSIQQLYDHANSAEILTFESHDYGEMATHMKRTNCDPANATADTFKNHGVISHRKCFGAFHLRSKLRAIYSDIDSAVLQSHIRHMDEQAAKHSKKPPIVVGALFKDGRFQMFSSTRCAAIALLVSAAPTFAQFPEEPVGRKVLESRFGDGVTITYKENSLCETTPNVKSYSGHVYLPPGTADLGQGQDYPINTFFWFFEARDDPSNAPLTIWLNGGPGSSSMYALLEENGPCFANPDSNSTRPSEWSWNRASNMLYLDQPVQVGFSYDTLQNITRDLVTGEVTLLNETTPVPEQNNTLLTGTYPSPWFQEFPHIVPNDTRISLAAQSYGGRYGPAMMSFWEEQNQRIENGTLSEGYIMHLDTLLIVSGCIDRYVQYPYYPQQAYRGNGYGIEAVNETTYNGMVDAVPECLERIQNCRDAAAESDPENLGIDAGVNEICEEAEEFCRAEIVTPYNRYAGRDYYDIATPSPPPFPPPFHEGYLNREWVQAELGVPLNWTGNSPQASAAYRGIGDYPREGWLEDLGFLLDNGIKVSLVYGDLDFACPWGGGDAVAKAINWTGSAGYASAQYADIQTNATYIGGLVRQYGNLSYIRTYQAGHAIPAYQPETAFQIFTRALFNLDIATGTESTAGTLDTDTYMSAGRADPDVQFDTFTKDLLTFCYTWDLGSCTGDYIDAVLDGSAEICEYLVVDANTTQLFPDVIAACRAAAGGNSSTPGAGGGNSSLPEFEGAAARRAGGGGGVVGWNAMVVALVVVASFFLVV</sequence>
<keyword evidence="8" id="KW-1133">Transmembrane helix</keyword>
<dbReference type="PANTHER" id="PTHR11802">
    <property type="entry name" value="SERINE PROTEASE FAMILY S10 SERINE CARBOXYPEPTIDASE"/>
    <property type="match status" value="1"/>
</dbReference>
<evidence type="ECO:0000256" key="5">
    <source>
        <dbReference type="ARBA" id="ARBA00022801"/>
    </source>
</evidence>
<dbReference type="GO" id="GO:0004185">
    <property type="term" value="F:serine-type carboxypeptidase activity"/>
    <property type="evidence" value="ECO:0007669"/>
    <property type="project" value="InterPro"/>
</dbReference>
<protein>
    <submittedName>
        <fullName evidence="9">Carboxypeptidase-like protein S1</fullName>
    </submittedName>
</protein>
<dbReference type="InterPro" id="IPR033124">
    <property type="entry name" value="Ser_caboxypep_his_AS"/>
</dbReference>
<keyword evidence="8" id="KW-0812">Transmembrane</keyword>
<dbReference type="EMBL" id="QGDH01000003">
    <property type="protein sequence ID" value="RAR16431.1"/>
    <property type="molecule type" value="Genomic_DNA"/>
</dbReference>
<keyword evidence="8" id="KW-0472">Membrane</keyword>
<name>A0A364NH54_STELY</name>
<comment type="caution">
    <text evidence="9">The sequence shown here is derived from an EMBL/GenBank/DDBJ whole genome shotgun (WGS) entry which is preliminary data.</text>
</comment>
<evidence type="ECO:0000256" key="8">
    <source>
        <dbReference type="SAM" id="Phobius"/>
    </source>
</evidence>
<keyword evidence="3" id="KW-0645">Protease</keyword>
<keyword evidence="2 9" id="KW-0121">Carboxypeptidase</keyword>
<evidence type="ECO:0000256" key="4">
    <source>
        <dbReference type="ARBA" id="ARBA00022729"/>
    </source>
</evidence>
<dbReference type="PRINTS" id="PR00724">
    <property type="entry name" value="CRBOXYPTASEC"/>
</dbReference>
<keyword evidence="10" id="KW-1185">Reference proteome</keyword>
<dbReference type="STRING" id="183478.A0A364NH54"/>
<organism evidence="9 10">
    <name type="scientific">Stemphylium lycopersici</name>
    <name type="common">Tomato gray leaf spot disease fungus</name>
    <name type="synonym">Thyrospora lycopersici</name>
    <dbReference type="NCBI Taxonomy" id="183478"/>
    <lineage>
        <taxon>Eukaryota</taxon>
        <taxon>Fungi</taxon>
        <taxon>Dikarya</taxon>
        <taxon>Ascomycota</taxon>
        <taxon>Pezizomycotina</taxon>
        <taxon>Dothideomycetes</taxon>
        <taxon>Pleosporomycetidae</taxon>
        <taxon>Pleosporales</taxon>
        <taxon>Pleosporineae</taxon>
        <taxon>Pleosporaceae</taxon>
        <taxon>Stemphylium</taxon>
    </lineage>
</organism>
<accession>A0A364NH54</accession>
<dbReference type="Gene3D" id="3.30.710.10">
    <property type="entry name" value="Potassium Channel Kv1.1, Chain A"/>
    <property type="match status" value="1"/>
</dbReference>
<dbReference type="PROSITE" id="PS00560">
    <property type="entry name" value="CARBOXYPEPT_SER_HIS"/>
    <property type="match status" value="1"/>
</dbReference>
<evidence type="ECO:0000256" key="7">
    <source>
        <dbReference type="SAM" id="MobiDB-lite"/>
    </source>
</evidence>
<dbReference type="InterPro" id="IPR011333">
    <property type="entry name" value="SKP1/BTB/POZ_sf"/>
</dbReference>
<dbReference type="Pfam" id="PF00450">
    <property type="entry name" value="Peptidase_S10"/>
    <property type="match status" value="1"/>
</dbReference>
<dbReference type="GO" id="GO:0006508">
    <property type="term" value="P:proteolysis"/>
    <property type="evidence" value="ECO:0007669"/>
    <property type="project" value="UniProtKB-KW"/>
</dbReference>
<reference evidence="10" key="1">
    <citation type="submission" date="2018-05" db="EMBL/GenBank/DDBJ databases">
        <title>Draft genome sequence of Stemphylium lycopersici strain CIDEFI 213.</title>
        <authorList>
            <person name="Medina R."/>
            <person name="Franco M.E.E."/>
            <person name="Lucentini C.G."/>
            <person name="Saparrat M.C.N."/>
            <person name="Balatti P.A."/>
        </authorList>
    </citation>
    <scope>NUCLEOTIDE SEQUENCE [LARGE SCALE GENOMIC DNA]</scope>
    <source>
        <strain evidence="10">CIDEFI 213</strain>
    </source>
</reference>
<keyword evidence="6" id="KW-0325">Glycoprotein</keyword>
<keyword evidence="4" id="KW-0732">Signal</keyword>
<gene>
    <name evidence="9" type="ORF">DDE83_000304</name>
</gene>